<gene>
    <name evidence="5" type="ORF">PGH07_02470</name>
</gene>
<keyword evidence="6" id="KW-1185">Reference proteome</keyword>
<evidence type="ECO:0008006" key="7">
    <source>
        <dbReference type="Google" id="ProtNLM"/>
    </source>
</evidence>
<dbReference type="PANTHER" id="PTHR44943:SF8">
    <property type="entry name" value="TPR REPEAT-CONTAINING PROTEIN MJ0263"/>
    <property type="match status" value="1"/>
</dbReference>
<dbReference type="Pfam" id="PF13181">
    <property type="entry name" value="TPR_8"/>
    <property type="match status" value="1"/>
</dbReference>
<dbReference type="PANTHER" id="PTHR44943">
    <property type="entry name" value="CELLULOSE SYNTHASE OPERON PROTEIN C"/>
    <property type="match status" value="1"/>
</dbReference>
<evidence type="ECO:0000313" key="5">
    <source>
        <dbReference type="EMBL" id="MDM5271037.1"/>
    </source>
</evidence>
<reference evidence="5" key="1">
    <citation type="submission" date="2023-01" db="EMBL/GenBank/DDBJ databases">
        <title>Sulfurovum sp. zt1-1 genome assembly.</title>
        <authorList>
            <person name="Wang J."/>
        </authorList>
    </citation>
    <scope>NUCLEOTIDE SEQUENCE</scope>
    <source>
        <strain evidence="5">Zt1-1</strain>
    </source>
</reference>
<dbReference type="InterPro" id="IPR011990">
    <property type="entry name" value="TPR-like_helical_dom_sf"/>
</dbReference>
<accession>A0ABT7QW17</accession>
<keyword evidence="2 3" id="KW-0802">TPR repeat</keyword>
<evidence type="ECO:0000256" key="1">
    <source>
        <dbReference type="ARBA" id="ARBA00022737"/>
    </source>
</evidence>
<dbReference type="Proteomes" id="UP001169069">
    <property type="component" value="Unassembled WGS sequence"/>
</dbReference>
<dbReference type="PROSITE" id="PS50005">
    <property type="entry name" value="TPR"/>
    <property type="match status" value="1"/>
</dbReference>
<protein>
    <recommendedName>
        <fullName evidence="7">O-linked GlcNAc transferase</fullName>
    </recommendedName>
</protein>
<organism evidence="5 6">
    <name type="scientific">Sulfurovum zhangzhouensis</name>
    <dbReference type="NCBI Taxonomy" id="3019067"/>
    <lineage>
        <taxon>Bacteria</taxon>
        <taxon>Pseudomonadati</taxon>
        <taxon>Campylobacterota</taxon>
        <taxon>Epsilonproteobacteria</taxon>
        <taxon>Campylobacterales</taxon>
        <taxon>Sulfurovaceae</taxon>
        <taxon>Sulfurovum</taxon>
    </lineage>
</organism>
<dbReference type="SMART" id="SM00028">
    <property type="entry name" value="TPR"/>
    <property type="match status" value="4"/>
</dbReference>
<dbReference type="InterPro" id="IPR019734">
    <property type="entry name" value="TPR_rpt"/>
</dbReference>
<evidence type="ECO:0000256" key="4">
    <source>
        <dbReference type="SAM" id="Phobius"/>
    </source>
</evidence>
<evidence type="ECO:0000256" key="3">
    <source>
        <dbReference type="PROSITE-ProRule" id="PRU00339"/>
    </source>
</evidence>
<proteinExistence type="predicted"/>
<sequence>MTLFQLFLLILAGVIFYLFFKQLFSGEHPKRGVDFEANLPDEQIGGINRPDKTFSKPEVQLTRFEHLVQMADDAVADGDMLEASKALQSALILEPDNIDVLQRHGYVMMQIDNLEDAKESFEKIISLDVNDDSAHDSLANILHKLGDEEGALKHHALSVELDSEYAPHHFNYANTLFDIGRKEEALLEYIKAYELDSSLDEAKKMINELKA</sequence>
<dbReference type="SUPFAM" id="SSF48452">
    <property type="entry name" value="TPR-like"/>
    <property type="match status" value="1"/>
</dbReference>
<keyword evidence="4" id="KW-0812">Transmembrane</keyword>
<dbReference type="EMBL" id="JAQIBD010000001">
    <property type="protein sequence ID" value="MDM5271037.1"/>
    <property type="molecule type" value="Genomic_DNA"/>
</dbReference>
<comment type="caution">
    <text evidence="5">The sequence shown here is derived from an EMBL/GenBank/DDBJ whole genome shotgun (WGS) entry which is preliminary data.</text>
</comment>
<name>A0ABT7QW17_9BACT</name>
<dbReference type="Pfam" id="PF14559">
    <property type="entry name" value="TPR_19"/>
    <property type="match status" value="1"/>
</dbReference>
<dbReference type="Gene3D" id="1.25.40.10">
    <property type="entry name" value="Tetratricopeptide repeat domain"/>
    <property type="match status" value="1"/>
</dbReference>
<feature type="repeat" description="TPR" evidence="3">
    <location>
        <begin position="98"/>
        <end position="131"/>
    </location>
</feature>
<evidence type="ECO:0000313" key="6">
    <source>
        <dbReference type="Proteomes" id="UP001169069"/>
    </source>
</evidence>
<dbReference type="InterPro" id="IPR051685">
    <property type="entry name" value="Ycf3/AcsC/BcsC/TPR_MFPF"/>
</dbReference>
<feature type="transmembrane region" description="Helical" evidence="4">
    <location>
        <begin position="6"/>
        <end position="24"/>
    </location>
</feature>
<dbReference type="RefSeq" id="WP_289412332.1">
    <property type="nucleotide sequence ID" value="NZ_JAQIBD010000001.1"/>
</dbReference>
<keyword evidence="4" id="KW-0472">Membrane</keyword>
<evidence type="ECO:0000256" key="2">
    <source>
        <dbReference type="ARBA" id="ARBA00022803"/>
    </source>
</evidence>
<keyword evidence="4" id="KW-1133">Transmembrane helix</keyword>
<keyword evidence="1" id="KW-0677">Repeat</keyword>